<evidence type="ECO:0000256" key="1">
    <source>
        <dbReference type="ARBA" id="ARBA00002510"/>
    </source>
</evidence>
<accession>A0ABZ2TGG0</accession>
<evidence type="ECO:0000256" key="12">
    <source>
        <dbReference type="ARBA" id="ARBA00023285"/>
    </source>
</evidence>
<dbReference type="Proteomes" id="UP001281305">
    <property type="component" value="Chromosome"/>
</dbReference>
<evidence type="ECO:0000256" key="5">
    <source>
        <dbReference type="ARBA" id="ARBA00022475"/>
    </source>
</evidence>
<keyword evidence="6" id="KW-0533">Nickel</keyword>
<comment type="subcellular location">
    <subcellularLocation>
        <location evidence="2 13">Cell membrane</location>
        <topology evidence="2 13">Multi-pass membrane protein</topology>
    </subcellularLocation>
</comment>
<dbReference type="RefSeq" id="WP_317055070.1">
    <property type="nucleotide sequence ID" value="NZ_CP146606.1"/>
</dbReference>
<keyword evidence="9" id="KW-0406">Ion transport</keyword>
<keyword evidence="7 13" id="KW-0812">Transmembrane</keyword>
<feature type="transmembrane region" description="Helical" evidence="13">
    <location>
        <begin position="277"/>
        <end position="298"/>
    </location>
</feature>
<sequence>MRHVVTGGAILVVGLAVWLWGMGGSDHILSWATAGQERVQNAMAGYLQELRAGNSAALAGLWGLCFAYGFFHAAGPGHGKLLIGGYGLGAQVPLTRLSLIAVISSLAQAAVAVALVYAGVFILGLSRTAMTDVSDRWLAPASYAAIAAVGMWLLLRGLRHWRQARKPHHHDHHDHHDDHVCHTCGHSHAPDAEHVAQARTLRDMLVLIGAIAIRPCTGALFLLILTVQLGIGMAGVVGAFIMGLGTASVTLAVAIASVTLRDGLLARLATSGRIPRALPLVEMAAGALVAIVSLQLMMRTL</sequence>
<name>A0ABZ2TGG0_9RHOB</name>
<dbReference type="Pfam" id="PF03824">
    <property type="entry name" value="NicO"/>
    <property type="match status" value="1"/>
</dbReference>
<evidence type="ECO:0000256" key="3">
    <source>
        <dbReference type="ARBA" id="ARBA00022426"/>
    </source>
</evidence>
<keyword evidence="10" id="KW-0921">Nickel transport</keyword>
<feature type="transmembrane region" description="Helical" evidence="13">
    <location>
        <begin position="56"/>
        <end position="76"/>
    </location>
</feature>
<dbReference type="InterPro" id="IPR051224">
    <property type="entry name" value="NiCoT_RcnA"/>
</dbReference>
<keyword evidence="11 13" id="KW-0472">Membrane</keyword>
<evidence type="ECO:0000256" key="8">
    <source>
        <dbReference type="ARBA" id="ARBA00022989"/>
    </source>
</evidence>
<dbReference type="PANTHER" id="PTHR40659">
    <property type="entry name" value="NICKEL/COBALT EFFLUX SYSTEM RCNA"/>
    <property type="match status" value="1"/>
</dbReference>
<dbReference type="PANTHER" id="PTHR40659:SF1">
    <property type="entry name" value="NICKEL_COBALT EFFLUX SYSTEM RCNA"/>
    <property type="match status" value="1"/>
</dbReference>
<dbReference type="EMBL" id="CP146606">
    <property type="protein sequence ID" value="WYK18384.1"/>
    <property type="molecule type" value="Genomic_DNA"/>
</dbReference>
<keyword evidence="5" id="KW-1003">Cell membrane</keyword>
<feature type="transmembrane region" description="Helical" evidence="13">
    <location>
        <begin position="204"/>
        <end position="225"/>
    </location>
</feature>
<keyword evidence="3" id="KW-0171">Cobalt transport</keyword>
<evidence type="ECO:0000313" key="15">
    <source>
        <dbReference type="Proteomes" id="UP001281305"/>
    </source>
</evidence>
<evidence type="ECO:0000256" key="13">
    <source>
        <dbReference type="RuleBase" id="RU362101"/>
    </source>
</evidence>
<evidence type="ECO:0000256" key="4">
    <source>
        <dbReference type="ARBA" id="ARBA00022448"/>
    </source>
</evidence>
<comment type="function">
    <text evidence="1">Efflux system for nickel and cobalt.</text>
</comment>
<keyword evidence="12" id="KW-0170">Cobalt</keyword>
<feature type="transmembrane region" description="Helical" evidence="13">
    <location>
        <begin position="97"/>
        <end position="125"/>
    </location>
</feature>
<keyword evidence="4 13" id="KW-0813">Transport</keyword>
<feature type="transmembrane region" description="Helical" evidence="13">
    <location>
        <begin position="231"/>
        <end position="256"/>
    </location>
</feature>
<proteinExistence type="inferred from homology"/>
<dbReference type="InterPro" id="IPR011541">
    <property type="entry name" value="Ni/Co_transpt_high_affinity"/>
</dbReference>
<feature type="transmembrane region" description="Helical" evidence="13">
    <location>
        <begin position="137"/>
        <end position="155"/>
    </location>
</feature>
<evidence type="ECO:0000313" key="14">
    <source>
        <dbReference type="EMBL" id="WYK18384.1"/>
    </source>
</evidence>
<protein>
    <recommendedName>
        <fullName evidence="13">Nickel/cobalt efflux system</fullName>
    </recommendedName>
</protein>
<reference evidence="14 15" key="1">
    <citation type="submission" date="2024-02" db="EMBL/GenBank/DDBJ databases">
        <title>Roseovarius strain W115 nov., isolated from a marine algae.</title>
        <authorList>
            <person name="Lee M.W."/>
            <person name="Lee J.K."/>
            <person name="Kim J.M."/>
            <person name="Choi D.G."/>
            <person name="Baek J.H."/>
            <person name="Bayburt H."/>
            <person name="Jung J.J."/>
            <person name="Han D.M."/>
            <person name="Jeon C.O."/>
        </authorList>
    </citation>
    <scope>NUCLEOTIDE SEQUENCE [LARGE SCALE GENOMIC DNA]</scope>
    <source>
        <strain evidence="14 15">W115</strain>
    </source>
</reference>
<comment type="similarity">
    <text evidence="13">Belongs to the NiCoT transporter (TC 2.A.52) family.</text>
</comment>
<organism evidence="14 15">
    <name type="scientific">Roseovarius rhodophyticola</name>
    <dbReference type="NCBI Taxonomy" id="3080827"/>
    <lineage>
        <taxon>Bacteria</taxon>
        <taxon>Pseudomonadati</taxon>
        <taxon>Pseudomonadota</taxon>
        <taxon>Alphaproteobacteria</taxon>
        <taxon>Rhodobacterales</taxon>
        <taxon>Roseobacteraceae</taxon>
        <taxon>Roseovarius</taxon>
    </lineage>
</organism>
<evidence type="ECO:0000256" key="6">
    <source>
        <dbReference type="ARBA" id="ARBA00022596"/>
    </source>
</evidence>
<evidence type="ECO:0000256" key="7">
    <source>
        <dbReference type="ARBA" id="ARBA00022692"/>
    </source>
</evidence>
<evidence type="ECO:0000256" key="11">
    <source>
        <dbReference type="ARBA" id="ARBA00023136"/>
    </source>
</evidence>
<evidence type="ECO:0000256" key="9">
    <source>
        <dbReference type="ARBA" id="ARBA00023065"/>
    </source>
</evidence>
<gene>
    <name evidence="14" type="ORF">RZS32_000420</name>
</gene>
<evidence type="ECO:0000256" key="2">
    <source>
        <dbReference type="ARBA" id="ARBA00004651"/>
    </source>
</evidence>
<keyword evidence="15" id="KW-1185">Reference proteome</keyword>
<keyword evidence="8 13" id="KW-1133">Transmembrane helix</keyword>
<evidence type="ECO:0000256" key="10">
    <source>
        <dbReference type="ARBA" id="ARBA00023112"/>
    </source>
</evidence>